<feature type="compositionally biased region" description="Basic and acidic residues" evidence="3">
    <location>
        <begin position="657"/>
        <end position="670"/>
    </location>
</feature>
<dbReference type="PROSITE" id="PS00330">
    <property type="entry name" value="HEMOLYSIN_CALCIUM"/>
    <property type="match status" value="3"/>
</dbReference>
<evidence type="ECO:0000256" key="1">
    <source>
        <dbReference type="ARBA" id="ARBA00004613"/>
    </source>
</evidence>
<dbReference type="EMBL" id="BAABAZ010000001">
    <property type="protein sequence ID" value="GAA4282471.1"/>
    <property type="molecule type" value="Genomic_DNA"/>
</dbReference>
<dbReference type="SUPFAM" id="SSF51120">
    <property type="entry name" value="beta-Roll"/>
    <property type="match status" value="1"/>
</dbReference>
<dbReference type="InterPro" id="IPR050557">
    <property type="entry name" value="RTX_toxin/Mannuronan_C5-epim"/>
</dbReference>
<keyword evidence="2" id="KW-0964">Secreted</keyword>
<evidence type="ECO:0000313" key="5">
    <source>
        <dbReference type="Proteomes" id="UP001501586"/>
    </source>
</evidence>
<comment type="caution">
    <text evidence="4">The sequence shown here is derived from an EMBL/GenBank/DDBJ whole genome shotgun (WGS) entry which is preliminary data.</text>
</comment>
<gene>
    <name evidence="4" type="ORF">GCM10022261_00020</name>
</gene>
<feature type="compositionally biased region" description="Gly residues" evidence="3">
    <location>
        <begin position="626"/>
        <end position="635"/>
    </location>
</feature>
<name>A0ABP8EEW3_9MICO</name>
<feature type="compositionally biased region" description="Acidic residues" evidence="3">
    <location>
        <begin position="637"/>
        <end position="653"/>
    </location>
</feature>
<dbReference type="InterPro" id="IPR018511">
    <property type="entry name" value="Hemolysin-typ_Ca-bd_CS"/>
</dbReference>
<dbReference type="InterPro" id="IPR011049">
    <property type="entry name" value="Serralysin-like_metalloprot_C"/>
</dbReference>
<evidence type="ECO:0000313" key="4">
    <source>
        <dbReference type="EMBL" id="GAA4282471.1"/>
    </source>
</evidence>
<protein>
    <recommendedName>
        <fullName evidence="6">Hemolysin type calcium-binding protein</fullName>
    </recommendedName>
</protein>
<dbReference type="Pfam" id="PF00353">
    <property type="entry name" value="HemolysinCabind"/>
    <property type="match status" value="3"/>
</dbReference>
<reference evidence="5" key="1">
    <citation type="journal article" date="2019" name="Int. J. Syst. Evol. Microbiol.">
        <title>The Global Catalogue of Microorganisms (GCM) 10K type strain sequencing project: providing services to taxonomists for standard genome sequencing and annotation.</title>
        <authorList>
            <consortium name="The Broad Institute Genomics Platform"/>
            <consortium name="The Broad Institute Genome Sequencing Center for Infectious Disease"/>
            <person name="Wu L."/>
            <person name="Ma J."/>
        </authorList>
    </citation>
    <scope>NUCLEOTIDE SEQUENCE [LARGE SCALE GENOMIC DNA]</scope>
    <source>
        <strain evidence="5">JCM 17458</strain>
    </source>
</reference>
<organism evidence="4 5">
    <name type="scientific">Brevibacterium daeguense</name>
    <dbReference type="NCBI Taxonomy" id="909936"/>
    <lineage>
        <taxon>Bacteria</taxon>
        <taxon>Bacillati</taxon>
        <taxon>Actinomycetota</taxon>
        <taxon>Actinomycetes</taxon>
        <taxon>Micrococcales</taxon>
        <taxon>Brevibacteriaceae</taxon>
        <taxon>Brevibacterium</taxon>
    </lineage>
</organism>
<dbReference type="PRINTS" id="PR00313">
    <property type="entry name" value="CABNDNGRPT"/>
</dbReference>
<dbReference type="Pfam" id="PF14891">
    <property type="entry name" value="Peptidase_M91"/>
    <property type="match status" value="1"/>
</dbReference>
<evidence type="ECO:0008006" key="6">
    <source>
        <dbReference type="Google" id="ProtNLM"/>
    </source>
</evidence>
<evidence type="ECO:0000256" key="3">
    <source>
        <dbReference type="SAM" id="MobiDB-lite"/>
    </source>
</evidence>
<dbReference type="InterPro" id="IPR001343">
    <property type="entry name" value="Hemolysn_Ca-bd"/>
</dbReference>
<comment type="subcellular location">
    <subcellularLocation>
        <location evidence="1">Secreted</location>
    </subcellularLocation>
</comment>
<dbReference type="PANTHER" id="PTHR38340">
    <property type="entry name" value="S-LAYER PROTEIN"/>
    <property type="match status" value="1"/>
</dbReference>
<keyword evidence="5" id="KW-1185">Reference proteome</keyword>
<accession>A0ABP8EEW3</accession>
<proteinExistence type="predicted"/>
<evidence type="ECO:0000256" key="2">
    <source>
        <dbReference type="ARBA" id="ARBA00022525"/>
    </source>
</evidence>
<dbReference type="Gene3D" id="2.150.10.10">
    <property type="entry name" value="Serralysin-like metalloprotease, C-terminal"/>
    <property type="match status" value="2"/>
</dbReference>
<feature type="compositionally biased region" description="Basic and acidic residues" evidence="3">
    <location>
        <begin position="599"/>
        <end position="615"/>
    </location>
</feature>
<dbReference type="Proteomes" id="UP001501586">
    <property type="component" value="Unassembled WGS sequence"/>
</dbReference>
<dbReference type="PANTHER" id="PTHR38340:SF1">
    <property type="entry name" value="S-LAYER PROTEIN"/>
    <property type="match status" value="1"/>
</dbReference>
<sequence>MSRSDVWDLEATAGTIIDHLRKWRAAREAFASVGSSVTSKVTSTQHGWDDSHAESFFAYAPMLADALNRGVEHCSAAITALENAETAISTAQGRLDALLSRVPAGVSVARGSGAVTFTYPDPPEGETDAATIAAIDGLVADARPITDEADDAVSAAAGALKSVAALTDGDANQWSAIALTGAPKWKHPDYGTSAVPVIIDLGDGRYAVAGTNAGEYYRITTDPETGELVLTIYQLRSEPHEKTNSDGDPYTVHVESIDETVEPEIHRFPAGTDLVVNTGGGNDRLDVPPGTDLSIRVFGGTGADTINTRGTDQAAQTFGGAGNDYIESGAGADHIFGGSGDDYVDAGAGDDRLHGGTGHDYMYGTDGRDFLWGGEGRDYLDGGSGNDHLFGGSGADQLQGGRDDDAVYGGDGDDVLYGGHGTDSIDGGAGANTAYSGKDDAVTGANHVIVEYNPDLGQDIVIEGSPEFIARVQSDLEHMRSSPAGQQQMANVDQNLDDSDGFPLIDWNGRDTFVIREYTGEFHEGFADGDATWDDQNSTGGYQNRGVGGREYVINYNPRITFIDPDPSDWDQNTTPPFVVFYHEFGHVNQYSSGSVPDGKYDQDGDGKAETKNLERQNVGLPWDYTGGGFLGNGPDGTEDPTQDEESGWDYDYTENGIRDELGLDRRTQY</sequence>
<feature type="region of interest" description="Disordered" evidence="3">
    <location>
        <begin position="592"/>
        <end position="670"/>
    </location>
</feature>
<dbReference type="InterPro" id="IPR028208">
    <property type="entry name" value="Effector_pro_NleD-like"/>
</dbReference>